<protein>
    <submittedName>
        <fullName evidence="1">Unannotated protein</fullName>
    </submittedName>
</protein>
<dbReference type="InterPro" id="IPR054206">
    <property type="entry name" value="DUF6912"/>
</dbReference>
<evidence type="ECO:0000313" key="1">
    <source>
        <dbReference type="EMBL" id="CAB4622449.1"/>
    </source>
</evidence>
<name>A0A6J6IDE7_9ZZZZ</name>
<sequence>MRMFIPLSPAHIQELVANGQLTEPLEGVIPNEAFAQWIESDDPEDMEFAALSRAGDLALLLAETNQRIVAVVDVDVDGLEISDEPAGTAFLANVSSSQIASLHVDDALNKAVIADARKALASDDDSGEAELTAVDDCDLLWFDALELADVAASLS</sequence>
<organism evidence="1">
    <name type="scientific">freshwater metagenome</name>
    <dbReference type="NCBI Taxonomy" id="449393"/>
    <lineage>
        <taxon>unclassified sequences</taxon>
        <taxon>metagenomes</taxon>
        <taxon>ecological metagenomes</taxon>
    </lineage>
</organism>
<proteinExistence type="predicted"/>
<dbReference type="EMBL" id="CAEZVF010000085">
    <property type="protein sequence ID" value="CAB4622449.1"/>
    <property type="molecule type" value="Genomic_DNA"/>
</dbReference>
<reference evidence="1" key="1">
    <citation type="submission" date="2020-05" db="EMBL/GenBank/DDBJ databases">
        <authorList>
            <person name="Chiriac C."/>
            <person name="Salcher M."/>
            <person name="Ghai R."/>
            <person name="Kavagutti S V."/>
        </authorList>
    </citation>
    <scope>NUCLEOTIDE SEQUENCE</scope>
</reference>
<dbReference type="Pfam" id="PF21853">
    <property type="entry name" value="DUF6912"/>
    <property type="match status" value="1"/>
</dbReference>
<dbReference type="AlphaFoldDB" id="A0A6J6IDE7"/>
<gene>
    <name evidence="1" type="ORF">UFOPK1939_00661</name>
</gene>
<accession>A0A6J6IDE7</accession>